<dbReference type="InterPro" id="IPR038499">
    <property type="entry name" value="BRO1_sf"/>
</dbReference>
<reference evidence="1 2" key="1">
    <citation type="submission" date="2024-12" db="EMBL/GenBank/DDBJ databases">
        <title>The unique morphological basis and parallel evolutionary history of personate flowers in Penstemon.</title>
        <authorList>
            <person name="Depatie T.H."/>
            <person name="Wessinger C.A."/>
        </authorList>
    </citation>
    <scope>NUCLEOTIDE SEQUENCE [LARGE SCALE GENOMIC DNA]</scope>
    <source>
        <strain evidence="1">WTNN_2</strain>
        <tissue evidence="1">Leaf</tissue>
    </source>
</reference>
<dbReference type="EMBL" id="JBJXBP010000007">
    <property type="protein sequence ID" value="KAL3820399.1"/>
    <property type="molecule type" value="Genomic_DNA"/>
</dbReference>
<evidence type="ECO:0000313" key="2">
    <source>
        <dbReference type="Proteomes" id="UP001634393"/>
    </source>
</evidence>
<organism evidence="1 2">
    <name type="scientific">Penstemon smallii</name>
    <dbReference type="NCBI Taxonomy" id="265156"/>
    <lineage>
        <taxon>Eukaryota</taxon>
        <taxon>Viridiplantae</taxon>
        <taxon>Streptophyta</taxon>
        <taxon>Embryophyta</taxon>
        <taxon>Tracheophyta</taxon>
        <taxon>Spermatophyta</taxon>
        <taxon>Magnoliopsida</taxon>
        <taxon>eudicotyledons</taxon>
        <taxon>Gunneridae</taxon>
        <taxon>Pentapetalae</taxon>
        <taxon>asterids</taxon>
        <taxon>lamiids</taxon>
        <taxon>Lamiales</taxon>
        <taxon>Plantaginaceae</taxon>
        <taxon>Cheloneae</taxon>
        <taxon>Penstemon</taxon>
    </lineage>
</organism>
<comment type="caution">
    <text evidence="1">The sequence shown here is derived from an EMBL/GenBank/DDBJ whole genome shotgun (WGS) entry which is preliminary data.</text>
</comment>
<proteinExistence type="predicted"/>
<keyword evidence="2" id="KW-1185">Reference proteome</keyword>
<accession>A0ABD3S799</accession>
<dbReference type="Gene3D" id="1.25.40.280">
    <property type="entry name" value="alix/aip1 like domains"/>
    <property type="match status" value="1"/>
</dbReference>
<dbReference type="Proteomes" id="UP001634393">
    <property type="component" value="Unassembled WGS sequence"/>
</dbReference>
<dbReference type="PANTHER" id="PTHR23032:SF13">
    <property type="entry name" value="BRO1 DOMAIN-CONTAINING PROTEIN BROX"/>
    <property type="match status" value="1"/>
</dbReference>
<evidence type="ECO:0000313" key="1">
    <source>
        <dbReference type="EMBL" id="KAL3820399.1"/>
    </source>
</evidence>
<sequence length="336" mass="38163">MGCFVSTPKDGGGNRRRPSNIGEVSVYVPGLRIPKAVDFSLSLGYHLSKSLVERLLALWTRIVFMVGQEGPTITRARRRTATQHWSPMQHKVPFETAMYSAWYEVLSVLHLMATLALSQANLLFLPRTSNDECRRSSVDVFLKAAGYLDCVVRHVLPQMPNELRYLFDGVDIQLGLAIDGTKATLPVKRRLACEMAQDNIMNLTIYRHVIFLDSCVRIKMVLLFDAVERDGAPFSPACPHLKPPNSCGIENNYLHEIIPVPAALTPSIFYLLQYENCIKDCDRAVERGRELRSDYKMLNDAFKAKKDLDKQEYFDPQIADEEREKGTSIFVYLDSR</sequence>
<protein>
    <recommendedName>
        <fullName evidence="3">BRO1 domain-containing protein</fullName>
    </recommendedName>
</protein>
<evidence type="ECO:0008006" key="3">
    <source>
        <dbReference type="Google" id="ProtNLM"/>
    </source>
</evidence>
<dbReference type="AlphaFoldDB" id="A0ABD3S799"/>
<dbReference type="PANTHER" id="PTHR23032">
    <property type="entry name" value="BRO1 DOMAIN-CONTAINING PROTEIN BROX"/>
    <property type="match status" value="1"/>
</dbReference>
<gene>
    <name evidence="1" type="ORF">ACJIZ3_006304</name>
</gene>
<dbReference type="InterPro" id="IPR038898">
    <property type="entry name" value="BROX"/>
</dbReference>
<name>A0ABD3S799_9LAMI</name>